<protein>
    <submittedName>
        <fullName evidence="2">Uncharacterized protein</fullName>
    </submittedName>
</protein>
<dbReference type="AlphaFoldDB" id="A0A6M3LHA8"/>
<accession>A0A6M3LHA8</accession>
<dbReference type="EMBL" id="MT141681">
    <property type="protein sequence ID" value="QJA69146.1"/>
    <property type="molecule type" value="Genomic_DNA"/>
</dbReference>
<proteinExistence type="predicted"/>
<organism evidence="2">
    <name type="scientific">viral metagenome</name>
    <dbReference type="NCBI Taxonomy" id="1070528"/>
    <lineage>
        <taxon>unclassified sequences</taxon>
        <taxon>metagenomes</taxon>
        <taxon>organismal metagenomes</taxon>
    </lineage>
</organism>
<name>A0A6M3LHA8_9ZZZZ</name>
<evidence type="ECO:0000313" key="2">
    <source>
        <dbReference type="EMBL" id="QJA94616.1"/>
    </source>
</evidence>
<sequence length="90" mass="10205">MKEEIYSEGREPAILCEVIRLGESIGDLRRIIADLQNRLAKVSREDNSPKNETAKEASATCELHGEIRSKRLDLDEIVAILEEQTRVLEV</sequence>
<gene>
    <name evidence="1" type="ORF">MM415A05022_0005</name>
    <name evidence="2" type="ORF">MM415B03811_0010</name>
</gene>
<evidence type="ECO:0000313" key="1">
    <source>
        <dbReference type="EMBL" id="QJA69146.1"/>
    </source>
</evidence>
<dbReference type="EMBL" id="MT143246">
    <property type="protein sequence ID" value="QJA94616.1"/>
    <property type="molecule type" value="Genomic_DNA"/>
</dbReference>
<reference evidence="2" key="1">
    <citation type="submission" date="2020-03" db="EMBL/GenBank/DDBJ databases">
        <title>The deep terrestrial virosphere.</title>
        <authorList>
            <person name="Holmfeldt K."/>
            <person name="Nilsson E."/>
            <person name="Simone D."/>
            <person name="Lopez-Fernandez M."/>
            <person name="Wu X."/>
            <person name="de Brujin I."/>
            <person name="Lundin D."/>
            <person name="Andersson A."/>
            <person name="Bertilsson S."/>
            <person name="Dopson M."/>
        </authorList>
    </citation>
    <scope>NUCLEOTIDE SEQUENCE</scope>
    <source>
        <strain evidence="1">MM415A05022</strain>
        <strain evidence="2">MM415B03811</strain>
    </source>
</reference>